<accession>A0ABV2FFF9</accession>
<dbReference type="Gene3D" id="3.40.50.2300">
    <property type="match status" value="2"/>
</dbReference>
<feature type="domain" description="ABC transporter substrate-binding protein PnrA-like" evidence="8">
    <location>
        <begin position="46"/>
        <end position="355"/>
    </location>
</feature>
<dbReference type="Pfam" id="PF02608">
    <property type="entry name" value="Bmp"/>
    <property type="match status" value="1"/>
</dbReference>
<keyword evidence="4 7" id="KW-0732">Signal</keyword>
<dbReference type="SUPFAM" id="SSF53822">
    <property type="entry name" value="Periplasmic binding protein-like I"/>
    <property type="match status" value="1"/>
</dbReference>
<gene>
    <name evidence="9" type="ORF">ABID29_000412</name>
</gene>
<dbReference type="PROSITE" id="PS51257">
    <property type="entry name" value="PROKAR_LIPOPROTEIN"/>
    <property type="match status" value="1"/>
</dbReference>
<keyword evidence="6" id="KW-0449">Lipoprotein</keyword>
<protein>
    <submittedName>
        <fullName evidence="9">Basic membrane protein A</fullName>
    </submittedName>
</protein>
<evidence type="ECO:0000256" key="6">
    <source>
        <dbReference type="ARBA" id="ARBA00023288"/>
    </source>
</evidence>
<evidence type="ECO:0000256" key="3">
    <source>
        <dbReference type="ARBA" id="ARBA00022475"/>
    </source>
</evidence>
<keyword evidence="5" id="KW-0472">Membrane</keyword>
<organism evidence="9 10">
    <name type="scientific">Streptococcus rupicaprae</name>
    <dbReference type="NCBI Taxonomy" id="759619"/>
    <lineage>
        <taxon>Bacteria</taxon>
        <taxon>Bacillati</taxon>
        <taxon>Bacillota</taxon>
        <taxon>Bacilli</taxon>
        <taxon>Lactobacillales</taxon>
        <taxon>Streptococcaceae</taxon>
        <taxon>Streptococcus</taxon>
    </lineage>
</organism>
<dbReference type="PANTHER" id="PTHR34296">
    <property type="entry name" value="TRANSCRIPTIONAL ACTIVATOR PROTEIN MED"/>
    <property type="match status" value="1"/>
</dbReference>
<proteinExistence type="inferred from homology"/>
<feature type="signal peptide" evidence="7">
    <location>
        <begin position="1"/>
        <end position="19"/>
    </location>
</feature>
<evidence type="ECO:0000256" key="5">
    <source>
        <dbReference type="ARBA" id="ARBA00023136"/>
    </source>
</evidence>
<reference evidence="9 10" key="1">
    <citation type="submission" date="2024-06" db="EMBL/GenBank/DDBJ databases">
        <title>Genomic Encyclopedia of Type Strains, Phase IV (KMG-IV): sequencing the most valuable type-strain genomes for metagenomic binning, comparative biology and taxonomic classification.</title>
        <authorList>
            <person name="Goeker M."/>
        </authorList>
    </citation>
    <scope>NUCLEOTIDE SEQUENCE [LARGE SCALE GENOMIC DNA]</scope>
    <source>
        <strain evidence="9 10">DSM 28303</strain>
    </source>
</reference>
<evidence type="ECO:0000313" key="10">
    <source>
        <dbReference type="Proteomes" id="UP001549122"/>
    </source>
</evidence>
<dbReference type="InterPro" id="IPR003760">
    <property type="entry name" value="PnrA-like"/>
</dbReference>
<dbReference type="Proteomes" id="UP001549122">
    <property type="component" value="Unassembled WGS sequence"/>
</dbReference>
<evidence type="ECO:0000256" key="1">
    <source>
        <dbReference type="ARBA" id="ARBA00004193"/>
    </source>
</evidence>
<dbReference type="PANTHER" id="PTHR34296:SF2">
    <property type="entry name" value="ABC TRANSPORTER GUANOSINE-BINDING PROTEIN NUPN"/>
    <property type="match status" value="1"/>
</dbReference>
<dbReference type="CDD" id="cd06354">
    <property type="entry name" value="PBP1_PrnA-like"/>
    <property type="match status" value="1"/>
</dbReference>
<feature type="chain" id="PRO_5047379257" evidence="7">
    <location>
        <begin position="20"/>
        <end position="362"/>
    </location>
</feature>
<dbReference type="RefSeq" id="WP_354364049.1">
    <property type="nucleotide sequence ID" value="NZ_JBEPLO010000003.1"/>
</dbReference>
<evidence type="ECO:0000256" key="4">
    <source>
        <dbReference type="ARBA" id="ARBA00022729"/>
    </source>
</evidence>
<sequence>MNKKFVGLGLTALAALSLAACGSRTAKQDAATSSSAAEGEGTVKAAIVTDVGGVDDRSFNQSAWEGLQAWGKENGYSKDNGFTYFQSNSESDYVTNLDSAVSGGYNLVFGIGFALETAVAEAAANNPDAHFAIVDSVVPDLDNVVSIGFADHEASYLAGVAAAKSTKTNHVGFIGGMESVVIDRFEAGFVAGVQSVSKDIKITVDYAGSFVDAAKGQTIAAAQYAAGADVIFHASGGTGNGVFAAAKAENETRDEADKVWVIGVDRDQSAEGNYTSKDGKDSNFVLASTIKEVGNSVKQFASEAVKGNFPGGEVVTFSLKDKGVELAETNLSEDAAKAVAEAKQAILDGKVEVPEKPEKEDN</sequence>
<evidence type="ECO:0000313" key="9">
    <source>
        <dbReference type="EMBL" id="MET3557303.1"/>
    </source>
</evidence>
<evidence type="ECO:0000256" key="7">
    <source>
        <dbReference type="SAM" id="SignalP"/>
    </source>
</evidence>
<keyword evidence="3" id="KW-1003">Cell membrane</keyword>
<name>A0ABV2FFF9_9STRE</name>
<dbReference type="InterPro" id="IPR028082">
    <property type="entry name" value="Peripla_BP_I"/>
</dbReference>
<comment type="caution">
    <text evidence="9">The sequence shown here is derived from an EMBL/GenBank/DDBJ whole genome shotgun (WGS) entry which is preliminary data.</text>
</comment>
<dbReference type="InterPro" id="IPR050957">
    <property type="entry name" value="BMP_lipoprotein"/>
</dbReference>
<comment type="similarity">
    <text evidence="2">Belongs to the BMP lipoprotein family.</text>
</comment>
<evidence type="ECO:0000259" key="8">
    <source>
        <dbReference type="Pfam" id="PF02608"/>
    </source>
</evidence>
<keyword evidence="10" id="KW-1185">Reference proteome</keyword>
<comment type="subcellular location">
    <subcellularLocation>
        <location evidence="1">Cell membrane</location>
        <topology evidence="1">Lipid-anchor</topology>
    </subcellularLocation>
</comment>
<evidence type="ECO:0000256" key="2">
    <source>
        <dbReference type="ARBA" id="ARBA00008610"/>
    </source>
</evidence>
<dbReference type="EMBL" id="JBEPLO010000003">
    <property type="protein sequence ID" value="MET3557303.1"/>
    <property type="molecule type" value="Genomic_DNA"/>
</dbReference>